<dbReference type="AlphaFoldDB" id="A0A3N6Q056"/>
<dbReference type="EMBL" id="QGKW02001660">
    <property type="protein sequence ID" value="KAF2583306.1"/>
    <property type="molecule type" value="Genomic_DNA"/>
</dbReference>
<reference evidence="1" key="1">
    <citation type="submission" date="2019-12" db="EMBL/GenBank/DDBJ databases">
        <title>Genome sequencing and annotation of Brassica cretica.</title>
        <authorList>
            <person name="Studholme D.J."/>
            <person name="Sarris P.F."/>
        </authorList>
    </citation>
    <scope>NUCLEOTIDE SEQUENCE</scope>
    <source>
        <strain evidence="2">PFS-001/15</strain>
        <strain evidence="1">PFS-102/07</strain>
        <tissue evidence="1">Leaf</tissue>
    </source>
</reference>
<dbReference type="EMBL" id="QGKY02001250">
    <property type="protein sequence ID" value="KAF2561961.1"/>
    <property type="molecule type" value="Genomic_DNA"/>
</dbReference>
<name>A0A3N6Q056_BRACR</name>
<gene>
    <name evidence="2" type="ORF">F2Q68_00004507</name>
    <name evidence="1" type="ORF">F2Q70_00017522</name>
</gene>
<accession>A0A3N6Q056</accession>
<evidence type="ECO:0000313" key="2">
    <source>
        <dbReference type="EMBL" id="KAF2583306.1"/>
    </source>
</evidence>
<evidence type="ECO:0000313" key="1">
    <source>
        <dbReference type="EMBL" id="KAF2561961.1"/>
    </source>
</evidence>
<proteinExistence type="predicted"/>
<sequence length="71" mass="8186">MDNPVATIYQALDTRNASRLTTLPRIRKKRGPQAGTTSSGRVYNFDELEKLEEPDEEFLEILQAYQITTKR</sequence>
<comment type="caution">
    <text evidence="1">The sequence shown here is derived from an EMBL/GenBank/DDBJ whole genome shotgun (WGS) entry which is preliminary data.</text>
</comment>
<dbReference type="Proteomes" id="UP000712281">
    <property type="component" value="Unassembled WGS sequence"/>
</dbReference>
<organism evidence="1">
    <name type="scientific">Brassica cretica</name>
    <name type="common">Mustard</name>
    <dbReference type="NCBI Taxonomy" id="69181"/>
    <lineage>
        <taxon>Eukaryota</taxon>
        <taxon>Viridiplantae</taxon>
        <taxon>Streptophyta</taxon>
        <taxon>Embryophyta</taxon>
        <taxon>Tracheophyta</taxon>
        <taxon>Spermatophyta</taxon>
        <taxon>Magnoliopsida</taxon>
        <taxon>eudicotyledons</taxon>
        <taxon>Gunneridae</taxon>
        <taxon>Pentapetalae</taxon>
        <taxon>rosids</taxon>
        <taxon>malvids</taxon>
        <taxon>Brassicales</taxon>
        <taxon>Brassicaceae</taxon>
        <taxon>Brassiceae</taxon>
        <taxon>Brassica</taxon>
    </lineage>
</organism>
<protein>
    <submittedName>
        <fullName evidence="1">Uncharacterized protein</fullName>
    </submittedName>
</protein>